<dbReference type="GO" id="GO:0000018">
    <property type="term" value="P:regulation of DNA recombination"/>
    <property type="evidence" value="ECO:0007669"/>
    <property type="project" value="TreeGrafter"/>
</dbReference>
<dbReference type="HAMAP" id="MF_00194">
    <property type="entry name" value="RdgC"/>
    <property type="match status" value="1"/>
</dbReference>
<sequence>MISPFFKNALIYRLKKESVITTEDYIQELAGELEKLRFTPCTSRDFSTCGWVPPLGDLSDQLYHYANGQLLLTLRKEEKILPKPVIADELRKRVSKLESEQGRRLKKSEKDCIRDDVIYSLLPRAFTKNSTISIWINIPSSLVVVDTGSASRAEYALAMLRKTVGSLPVVPLTMYSPISVTLTEWVKTGELPTGFSLGEEAELKAILDHGGVGRFIKQDLVSDEIMTHIDAGKYVTQLSLGWQQRIKFKLTDSFSIKRIKFSYELLSQNDDIESEDVAHRFDTDFVLMTGELNNLISDLINALGGEAISHDND</sequence>
<keyword evidence="4 6" id="KW-0963">Cytoplasm</keyword>
<evidence type="ECO:0000256" key="1">
    <source>
        <dbReference type="ARBA" id="ARBA00004453"/>
    </source>
</evidence>
<dbReference type="EMBL" id="RVIJ01000057">
    <property type="protein sequence ID" value="MLW03682.1"/>
    <property type="molecule type" value="Genomic_DNA"/>
</dbReference>
<gene>
    <name evidence="6 7" type="primary">rdgC</name>
    <name evidence="7" type="ORF">EAK82_26680</name>
</gene>
<dbReference type="GO" id="GO:0006310">
    <property type="term" value="P:DNA recombination"/>
    <property type="evidence" value="ECO:0007669"/>
    <property type="project" value="UniProtKB-UniRule"/>
</dbReference>
<evidence type="ECO:0000256" key="2">
    <source>
        <dbReference type="ARBA" id="ARBA00008657"/>
    </source>
</evidence>
<comment type="similarity">
    <text evidence="2 6">Belongs to the RdgC family.</text>
</comment>
<evidence type="ECO:0000256" key="5">
    <source>
        <dbReference type="ARBA" id="ARBA00023172"/>
    </source>
</evidence>
<dbReference type="GO" id="GO:0043590">
    <property type="term" value="C:bacterial nucleoid"/>
    <property type="evidence" value="ECO:0007669"/>
    <property type="project" value="TreeGrafter"/>
</dbReference>
<dbReference type="RefSeq" id="WP_366548199.1">
    <property type="nucleotide sequence ID" value="NZ_MXMT01000049.1"/>
</dbReference>
<comment type="caution">
    <text evidence="7">The sequence shown here is derived from an EMBL/GenBank/DDBJ whole genome shotgun (WGS) entry which is preliminary data.</text>
</comment>
<accession>A0A3R0Y9J3</accession>
<evidence type="ECO:0000256" key="6">
    <source>
        <dbReference type="HAMAP-Rule" id="MF_00194"/>
    </source>
</evidence>
<evidence type="ECO:0000256" key="3">
    <source>
        <dbReference type="ARBA" id="ARBA00022296"/>
    </source>
</evidence>
<dbReference type="NCBIfam" id="NF001462">
    <property type="entry name" value="PRK00321.1-3"/>
    <property type="match status" value="1"/>
</dbReference>
<protein>
    <recommendedName>
        <fullName evidence="3 6">Recombination-associated protein RdgC</fullName>
    </recommendedName>
</protein>
<proteinExistence type="inferred from homology"/>
<dbReference type="NCBIfam" id="NF001464">
    <property type="entry name" value="PRK00321.1-5"/>
    <property type="match status" value="1"/>
</dbReference>
<evidence type="ECO:0000256" key="4">
    <source>
        <dbReference type="ARBA" id="ARBA00022490"/>
    </source>
</evidence>
<organism evidence="7">
    <name type="scientific">Salmonella enterica</name>
    <name type="common">Salmonella choleraesuis</name>
    <dbReference type="NCBI Taxonomy" id="28901"/>
    <lineage>
        <taxon>Bacteria</taxon>
        <taxon>Pseudomonadati</taxon>
        <taxon>Pseudomonadota</taxon>
        <taxon>Gammaproteobacteria</taxon>
        <taxon>Enterobacterales</taxon>
        <taxon>Enterobacteriaceae</taxon>
        <taxon>Salmonella</taxon>
    </lineage>
</organism>
<comment type="function">
    <text evidence="6">May be involved in recombination.</text>
</comment>
<name>A0A3R0Y9J3_SALER</name>
<comment type="subcellular location">
    <subcellularLocation>
        <location evidence="1 6">Cytoplasm</location>
        <location evidence="1 6">Nucleoid</location>
    </subcellularLocation>
</comment>
<keyword evidence="5 6" id="KW-0233">DNA recombination</keyword>
<dbReference type="InterPro" id="IPR007476">
    <property type="entry name" value="RdgC"/>
</dbReference>
<dbReference type="Proteomes" id="UP000885392">
    <property type="component" value="Unassembled WGS sequence"/>
</dbReference>
<dbReference type="GO" id="GO:0003690">
    <property type="term" value="F:double-stranded DNA binding"/>
    <property type="evidence" value="ECO:0007669"/>
    <property type="project" value="TreeGrafter"/>
</dbReference>
<dbReference type="GO" id="GO:0005737">
    <property type="term" value="C:cytoplasm"/>
    <property type="evidence" value="ECO:0007669"/>
    <property type="project" value="UniProtKB-UniRule"/>
</dbReference>
<reference evidence="7" key="1">
    <citation type="submission" date="2018-10" db="EMBL/GenBank/DDBJ databases">
        <authorList>
            <consortium name="PulseNet: The National Subtyping Network for Foodborne Disease Surveillance"/>
            <person name="Tarr C.L."/>
            <person name="Trees E."/>
            <person name="Katz L.S."/>
            <person name="Carleton-Romer H.A."/>
            <person name="Stroika S."/>
            <person name="Kucerova Z."/>
            <person name="Roache K.F."/>
            <person name="Sabol A.L."/>
            <person name="Besser J."/>
            <person name="Gerner-Smidt P."/>
        </authorList>
    </citation>
    <scope>NUCLEOTIDE SEQUENCE [LARGE SCALE GENOMIC DNA]</scope>
    <source>
        <strain evidence="7">PNUSAS038541</strain>
    </source>
</reference>
<dbReference type="PANTHER" id="PTHR38103:SF1">
    <property type="entry name" value="RECOMBINATION-ASSOCIATED PROTEIN RDGC"/>
    <property type="match status" value="1"/>
</dbReference>
<dbReference type="PANTHER" id="PTHR38103">
    <property type="entry name" value="RECOMBINATION-ASSOCIATED PROTEIN RDGC"/>
    <property type="match status" value="1"/>
</dbReference>
<dbReference type="AlphaFoldDB" id="A0A3R0Y9J3"/>
<dbReference type="Pfam" id="PF04381">
    <property type="entry name" value="RdgC"/>
    <property type="match status" value="1"/>
</dbReference>
<evidence type="ECO:0000313" key="7">
    <source>
        <dbReference type="EMBL" id="MLW03682.1"/>
    </source>
</evidence>